<dbReference type="Pfam" id="PF01814">
    <property type="entry name" value="Hemerythrin"/>
    <property type="match status" value="1"/>
</dbReference>
<dbReference type="InterPro" id="IPR012312">
    <property type="entry name" value="Hemerythrin-like"/>
</dbReference>
<sequence>MTTGHSGVPARRDTGSGVASRAVPDITELILDDHEWFRRQFAALDEVRRSTPVDATALRDLWQPLADHLDVHAVAEEEIFYPQLLRRGGDDAEDETVDAIGDHNDIRDGVHAAARHPVGTSAWWDAVQAARDANDEHMSEEENEGLPDFRLHAATGLRKSLGRQFATFMERHRGARDLDVGDKDPETYVARTEERNTITSGDADEAARLDGSLGIGSLKGK</sequence>
<accession>A0A511D9I8</accession>
<dbReference type="PANTHER" id="PTHR35585:SF1">
    <property type="entry name" value="HHE DOMAIN PROTEIN (AFU_ORTHOLOGUE AFUA_4G00730)"/>
    <property type="match status" value="1"/>
</dbReference>
<protein>
    <submittedName>
        <fullName evidence="3">Cation-binding protein</fullName>
    </submittedName>
</protein>
<organism evidence="3 4">
    <name type="scientific">Pseudonocardia sulfidoxydans NBRC 16205</name>
    <dbReference type="NCBI Taxonomy" id="1223511"/>
    <lineage>
        <taxon>Bacteria</taxon>
        <taxon>Bacillati</taxon>
        <taxon>Actinomycetota</taxon>
        <taxon>Actinomycetes</taxon>
        <taxon>Pseudonocardiales</taxon>
        <taxon>Pseudonocardiaceae</taxon>
        <taxon>Pseudonocardia</taxon>
    </lineage>
</organism>
<feature type="compositionally biased region" description="Basic and acidic residues" evidence="1">
    <location>
        <begin position="176"/>
        <end position="196"/>
    </location>
</feature>
<dbReference type="PANTHER" id="PTHR35585">
    <property type="entry name" value="HHE DOMAIN PROTEIN (AFU_ORTHOLOGUE AFUA_4G00730)"/>
    <property type="match status" value="1"/>
</dbReference>
<evidence type="ECO:0000259" key="2">
    <source>
        <dbReference type="Pfam" id="PF01814"/>
    </source>
</evidence>
<name>A0A511D9I8_9PSEU</name>
<dbReference type="CDD" id="cd12108">
    <property type="entry name" value="Hr-like"/>
    <property type="match status" value="1"/>
</dbReference>
<dbReference type="Gene3D" id="1.20.120.520">
    <property type="entry name" value="nmb1532 protein domain like"/>
    <property type="match status" value="1"/>
</dbReference>
<evidence type="ECO:0000313" key="4">
    <source>
        <dbReference type="Proteomes" id="UP000321685"/>
    </source>
</evidence>
<evidence type="ECO:0000313" key="3">
    <source>
        <dbReference type="EMBL" id="GEL21446.1"/>
    </source>
</evidence>
<dbReference type="AlphaFoldDB" id="A0A511D9I8"/>
<evidence type="ECO:0000256" key="1">
    <source>
        <dbReference type="SAM" id="MobiDB-lite"/>
    </source>
</evidence>
<feature type="region of interest" description="Disordered" evidence="1">
    <location>
        <begin position="176"/>
        <end position="205"/>
    </location>
</feature>
<comment type="caution">
    <text evidence="3">The sequence shown here is derived from an EMBL/GenBank/DDBJ whole genome shotgun (WGS) entry which is preliminary data.</text>
</comment>
<proteinExistence type="predicted"/>
<dbReference type="Proteomes" id="UP000321685">
    <property type="component" value="Unassembled WGS sequence"/>
</dbReference>
<gene>
    <name evidence="3" type="ORF">PSU4_04000</name>
</gene>
<feature type="domain" description="Hemerythrin-like" evidence="2">
    <location>
        <begin position="26"/>
        <end position="146"/>
    </location>
</feature>
<keyword evidence="4" id="KW-1185">Reference proteome</keyword>
<dbReference type="EMBL" id="BJVJ01000002">
    <property type="protein sequence ID" value="GEL21446.1"/>
    <property type="molecule type" value="Genomic_DNA"/>
</dbReference>
<reference evidence="3 4" key="1">
    <citation type="submission" date="2019-07" db="EMBL/GenBank/DDBJ databases">
        <title>Whole genome shotgun sequence of Pseudonocardia sulfidoxydans NBRC 16205.</title>
        <authorList>
            <person name="Hosoyama A."/>
            <person name="Uohara A."/>
            <person name="Ohji S."/>
            <person name="Ichikawa N."/>
        </authorList>
    </citation>
    <scope>NUCLEOTIDE SEQUENCE [LARGE SCALE GENOMIC DNA]</scope>
    <source>
        <strain evidence="3 4">NBRC 16205</strain>
    </source>
</reference>